<dbReference type="VEuPathDB" id="FungiDB:PPTG_22143"/>
<dbReference type="AlphaFoldDB" id="W2QNJ1"/>
<organism evidence="1 2">
    <name type="scientific">Phytophthora nicotianae (strain INRA-310)</name>
    <name type="common">Phytophthora parasitica</name>
    <dbReference type="NCBI Taxonomy" id="761204"/>
    <lineage>
        <taxon>Eukaryota</taxon>
        <taxon>Sar</taxon>
        <taxon>Stramenopiles</taxon>
        <taxon>Oomycota</taxon>
        <taxon>Peronosporomycetes</taxon>
        <taxon>Peronosporales</taxon>
        <taxon>Peronosporaceae</taxon>
        <taxon>Phytophthora</taxon>
    </lineage>
</organism>
<name>W2QNJ1_PHYN3</name>
<evidence type="ECO:0000313" key="1">
    <source>
        <dbReference type="EMBL" id="ETN14536.1"/>
    </source>
</evidence>
<evidence type="ECO:0000313" key="2">
    <source>
        <dbReference type="Proteomes" id="UP000018817"/>
    </source>
</evidence>
<reference evidence="1 2" key="2">
    <citation type="submission" date="2013-11" db="EMBL/GenBank/DDBJ databases">
        <title>The Genome Sequence of Phytophthora parasitica INRA-310.</title>
        <authorList>
            <consortium name="The Broad Institute Genomics Platform"/>
            <person name="Russ C."/>
            <person name="Tyler B."/>
            <person name="Panabieres F."/>
            <person name="Shan W."/>
            <person name="Tripathy S."/>
            <person name="Grunwald N."/>
            <person name="Machado M."/>
            <person name="Johnson C.S."/>
            <person name="Arredondo F."/>
            <person name="Hong C."/>
            <person name="Coffey M."/>
            <person name="Young S.K."/>
            <person name="Zeng Q."/>
            <person name="Gargeya S."/>
            <person name="Fitzgerald M."/>
            <person name="Abouelleil A."/>
            <person name="Alvarado L."/>
            <person name="Chapman S.B."/>
            <person name="Gainer-Dewar J."/>
            <person name="Goldberg J."/>
            <person name="Griggs A."/>
            <person name="Gujja S."/>
            <person name="Hansen M."/>
            <person name="Howarth C."/>
            <person name="Imamovic A."/>
            <person name="Ireland A."/>
            <person name="Larimer J."/>
            <person name="McCowan C."/>
            <person name="Murphy C."/>
            <person name="Pearson M."/>
            <person name="Poon T.W."/>
            <person name="Priest M."/>
            <person name="Roberts A."/>
            <person name="Saif S."/>
            <person name="Shea T."/>
            <person name="Sykes S."/>
            <person name="Wortman J."/>
            <person name="Nusbaum C."/>
            <person name="Birren B."/>
        </authorList>
    </citation>
    <scope>NUCLEOTIDE SEQUENCE [LARGE SCALE GENOMIC DNA]</scope>
    <source>
        <strain evidence="1 2">INRA-310</strain>
    </source>
</reference>
<protein>
    <submittedName>
        <fullName evidence="1">Uncharacterized protein</fullName>
    </submittedName>
</protein>
<accession>W2QNJ1</accession>
<dbReference type="GeneID" id="20190742"/>
<sequence length="125" mass="13831">MVHPVENEVHHYWYHKTANLPLLASIVLGQKKMLVEGSCNFLLRYYFVGLLFKIDFAMLNQRFPDPTVAVSSEAVNNFLTCDPKGSLGIGGRVTNCFQQEPTVISNKGRGVDAVASQNDKGKSNS</sequence>
<gene>
    <name evidence="1" type="ORF">PPTG_22143</name>
</gene>
<dbReference type="EMBL" id="KI669572">
    <property type="protein sequence ID" value="ETN14536.1"/>
    <property type="molecule type" value="Genomic_DNA"/>
</dbReference>
<dbReference type="Proteomes" id="UP000018817">
    <property type="component" value="Unassembled WGS sequence"/>
</dbReference>
<dbReference type="RefSeq" id="XP_008900285.1">
    <property type="nucleotide sequence ID" value="XM_008902037.1"/>
</dbReference>
<reference evidence="2" key="1">
    <citation type="submission" date="2011-12" db="EMBL/GenBank/DDBJ databases">
        <authorList>
            <consortium name="The Broad Institute Genome Sequencing Platform"/>
            <person name="Russ C."/>
            <person name="Tyler B."/>
            <person name="Panabieres F."/>
            <person name="Shan W."/>
            <person name="Tripathy S."/>
            <person name="Grunwald N."/>
            <person name="Machado M."/>
            <person name="Young S.K."/>
            <person name="Zeng Q."/>
            <person name="Gargeya S."/>
            <person name="Fitzgerald M."/>
            <person name="Haas B."/>
            <person name="Abouelleil A."/>
            <person name="Alvarado L."/>
            <person name="Arachchi H.M."/>
            <person name="Berlin A."/>
            <person name="Chapman S.B."/>
            <person name="Gearin G."/>
            <person name="Goldberg J."/>
            <person name="Griggs A."/>
            <person name="Gujja S."/>
            <person name="Hansen M."/>
            <person name="Heiman D."/>
            <person name="Howarth C."/>
            <person name="Larimer J."/>
            <person name="Lui A."/>
            <person name="MacDonald P.J.P."/>
            <person name="McCowen C."/>
            <person name="Montmayeur A."/>
            <person name="Murphy C."/>
            <person name="Neiman D."/>
            <person name="Pearson M."/>
            <person name="Priest M."/>
            <person name="Roberts A."/>
            <person name="Saif S."/>
            <person name="Shea T."/>
            <person name="Sisk P."/>
            <person name="Stolte C."/>
            <person name="Sykes S."/>
            <person name="Wortman J."/>
            <person name="Nusbaum C."/>
            <person name="Birren B."/>
        </authorList>
    </citation>
    <scope>NUCLEOTIDE SEQUENCE [LARGE SCALE GENOMIC DNA]</scope>
    <source>
        <strain evidence="2">INRA-310</strain>
    </source>
</reference>
<proteinExistence type="predicted"/>